<dbReference type="OrthoDB" id="2017408at2759"/>
<dbReference type="STRING" id="3659.A0A0A0KKQ7"/>
<dbReference type="FunFam" id="3.90.226.10:FF:000050">
    <property type="entry name" value="ATP-dependent Clp protease proteolytic subunit"/>
    <property type="match status" value="1"/>
</dbReference>
<reference evidence="3 4" key="2">
    <citation type="journal article" date="2009" name="PLoS ONE">
        <title>An integrated genetic and cytogenetic map of the cucumber genome.</title>
        <authorList>
            <person name="Ren Y."/>
            <person name="Zhang Z."/>
            <person name="Liu J."/>
            <person name="Staub J.E."/>
            <person name="Han Y."/>
            <person name="Cheng Z."/>
            <person name="Li X."/>
            <person name="Lu J."/>
            <person name="Miao H."/>
            <person name="Kang H."/>
            <person name="Xie B."/>
            <person name="Gu X."/>
            <person name="Wang X."/>
            <person name="Du Y."/>
            <person name="Jin W."/>
            <person name="Huang S."/>
        </authorList>
    </citation>
    <scope>NUCLEOTIDE SEQUENCE [LARGE SCALE GENOMIC DNA]</scope>
    <source>
        <strain evidence="4">cv. 9930</strain>
    </source>
</reference>
<dbReference type="GO" id="GO:0004252">
    <property type="term" value="F:serine-type endopeptidase activity"/>
    <property type="evidence" value="ECO:0000318"/>
    <property type="project" value="GO_Central"/>
</dbReference>
<dbReference type="GO" id="GO:0009368">
    <property type="term" value="C:endopeptidase Clp complex"/>
    <property type="evidence" value="ECO:0000318"/>
    <property type="project" value="GO_Central"/>
</dbReference>
<dbReference type="MEROPS" id="S14.001"/>
<dbReference type="CDD" id="cd07017">
    <property type="entry name" value="S14_ClpP_2"/>
    <property type="match status" value="1"/>
</dbReference>
<dbReference type="SUPFAM" id="SSF52096">
    <property type="entry name" value="ClpP/crotonase"/>
    <property type="match status" value="1"/>
</dbReference>
<dbReference type="Proteomes" id="UP000029981">
    <property type="component" value="Chromosome 5"/>
</dbReference>
<dbReference type="OMA" id="ASEMHIE"/>
<dbReference type="EMBL" id="CM002926">
    <property type="protein sequence ID" value="KGN50188.1"/>
    <property type="molecule type" value="Genomic_DNA"/>
</dbReference>
<evidence type="ECO:0000256" key="1">
    <source>
        <dbReference type="ARBA" id="ARBA00007039"/>
    </source>
</evidence>
<dbReference type="AlphaFoldDB" id="A0A0A0KKQ7"/>
<dbReference type="PRINTS" id="PR00127">
    <property type="entry name" value="CLPPROTEASEP"/>
</dbReference>
<reference evidence="3 4" key="3">
    <citation type="journal article" date="2010" name="BMC Genomics">
        <title>Transcriptome sequencing and comparative analysis of cucumber flowers with different sex types.</title>
        <authorList>
            <person name="Guo S."/>
            <person name="Zheng Y."/>
            <person name="Joung J.G."/>
            <person name="Liu S."/>
            <person name="Zhang Z."/>
            <person name="Crasta O.R."/>
            <person name="Sobral B.W."/>
            <person name="Xu Y."/>
            <person name="Huang S."/>
            <person name="Fei Z."/>
        </authorList>
    </citation>
    <scope>NUCLEOTIDE SEQUENCE [LARGE SCALE GENOMIC DNA]</scope>
    <source>
        <strain evidence="4">cv. 9930</strain>
    </source>
</reference>
<dbReference type="Gramene" id="KGN50188">
    <property type="protein sequence ID" value="KGN50188"/>
    <property type="gene ID" value="Csa_5G157950"/>
</dbReference>
<dbReference type="eggNOG" id="KOG0840">
    <property type="taxonomic scope" value="Eukaryota"/>
</dbReference>
<reference evidence="3 4" key="4">
    <citation type="journal article" date="2011" name="BMC Genomics">
        <title>RNA-Seq improves annotation of protein-coding genes in the cucumber genome.</title>
        <authorList>
            <person name="Li Z."/>
            <person name="Zhang Z."/>
            <person name="Yan P."/>
            <person name="Huang S."/>
            <person name="Fei Z."/>
            <person name="Lin K."/>
        </authorList>
    </citation>
    <scope>NUCLEOTIDE SEQUENCE [LARGE SCALE GENOMIC DNA]</scope>
    <source>
        <strain evidence="4">cv. 9930</strain>
    </source>
</reference>
<proteinExistence type="inferred from homology"/>
<dbReference type="Gene3D" id="3.90.226.10">
    <property type="entry name" value="2-enoyl-CoA Hydratase, Chain A, domain 1"/>
    <property type="match status" value="1"/>
</dbReference>
<protein>
    <recommendedName>
        <fullName evidence="2">ATP-dependent Clp protease proteolytic subunit</fullName>
    </recommendedName>
</protein>
<name>A0A0A0KKQ7_CUCSA</name>
<dbReference type="HAMAP" id="MF_00444">
    <property type="entry name" value="ClpP"/>
    <property type="match status" value="1"/>
</dbReference>
<dbReference type="InterPro" id="IPR023562">
    <property type="entry name" value="ClpP/TepA"/>
</dbReference>
<dbReference type="GO" id="GO:0006515">
    <property type="term" value="P:protein quality control for misfolded or incompletely synthesized proteins"/>
    <property type="evidence" value="ECO:0000318"/>
    <property type="project" value="GO_Central"/>
</dbReference>
<dbReference type="GO" id="GO:0004176">
    <property type="term" value="F:ATP-dependent peptidase activity"/>
    <property type="evidence" value="ECO:0000318"/>
    <property type="project" value="GO_Central"/>
</dbReference>
<evidence type="ECO:0000256" key="2">
    <source>
        <dbReference type="RuleBase" id="RU003567"/>
    </source>
</evidence>
<evidence type="ECO:0000313" key="3">
    <source>
        <dbReference type="EMBL" id="KGN50188.1"/>
    </source>
</evidence>
<comment type="similarity">
    <text evidence="1 2">Belongs to the peptidase S14 family.</text>
</comment>
<dbReference type="InterPro" id="IPR001907">
    <property type="entry name" value="ClpP"/>
</dbReference>
<dbReference type="GO" id="GO:0051117">
    <property type="term" value="F:ATPase binding"/>
    <property type="evidence" value="ECO:0000318"/>
    <property type="project" value="GO_Central"/>
</dbReference>
<accession>A0A0A0KKQ7</accession>
<dbReference type="PANTHER" id="PTHR10381:SF46">
    <property type="entry name" value="ATP-DEPENDENT CLP PROTEASE PROTEOLYTIC SUBUNIT-RELATED PROTEIN 2, CHLOROPLASTIC"/>
    <property type="match status" value="1"/>
</dbReference>
<dbReference type="InterPro" id="IPR029045">
    <property type="entry name" value="ClpP/crotonase-like_dom_sf"/>
</dbReference>
<dbReference type="PANTHER" id="PTHR10381">
    <property type="entry name" value="ATP-DEPENDENT CLP PROTEASE PROTEOLYTIC SUBUNIT"/>
    <property type="match status" value="1"/>
</dbReference>
<keyword evidence="4" id="KW-1185">Reference proteome</keyword>
<reference evidence="3 4" key="1">
    <citation type="journal article" date="2009" name="Nat. Genet.">
        <title>The genome of the cucumber, Cucumis sativus L.</title>
        <authorList>
            <person name="Huang S."/>
            <person name="Li R."/>
            <person name="Zhang Z."/>
            <person name="Li L."/>
            <person name="Gu X."/>
            <person name="Fan W."/>
            <person name="Lucas W.J."/>
            <person name="Wang X."/>
            <person name="Xie B."/>
            <person name="Ni P."/>
            <person name="Ren Y."/>
            <person name="Zhu H."/>
            <person name="Li J."/>
            <person name="Lin K."/>
            <person name="Jin W."/>
            <person name="Fei Z."/>
            <person name="Li G."/>
            <person name="Staub J."/>
            <person name="Kilian A."/>
            <person name="van der Vossen E.A."/>
            <person name="Wu Y."/>
            <person name="Guo J."/>
            <person name="He J."/>
            <person name="Jia Z."/>
            <person name="Ren Y."/>
            <person name="Tian G."/>
            <person name="Lu Y."/>
            <person name="Ruan J."/>
            <person name="Qian W."/>
            <person name="Wang M."/>
            <person name="Huang Q."/>
            <person name="Li B."/>
            <person name="Xuan Z."/>
            <person name="Cao J."/>
            <person name="Asan"/>
            <person name="Wu Z."/>
            <person name="Zhang J."/>
            <person name="Cai Q."/>
            <person name="Bai Y."/>
            <person name="Zhao B."/>
            <person name="Han Y."/>
            <person name="Li Y."/>
            <person name="Li X."/>
            <person name="Wang S."/>
            <person name="Shi Q."/>
            <person name="Liu S."/>
            <person name="Cho W.K."/>
            <person name="Kim J.Y."/>
            <person name="Xu Y."/>
            <person name="Heller-Uszynska K."/>
            <person name="Miao H."/>
            <person name="Cheng Z."/>
            <person name="Zhang S."/>
            <person name="Wu J."/>
            <person name="Yang Y."/>
            <person name="Kang H."/>
            <person name="Li M."/>
            <person name="Liang H."/>
            <person name="Ren X."/>
            <person name="Shi Z."/>
            <person name="Wen M."/>
            <person name="Jian M."/>
            <person name="Yang H."/>
            <person name="Zhang G."/>
            <person name="Yang Z."/>
            <person name="Chen R."/>
            <person name="Liu S."/>
            <person name="Li J."/>
            <person name="Ma L."/>
            <person name="Liu H."/>
            <person name="Zhou Y."/>
            <person name="Zhao J."/>
            <person name="Fang X."/>
            <person name="Li G."/>
            <person name="Fang L."/>
            <person name="Li Y."/>
            <person name="Liu D."/>
            <person name="Zheng H."/>
            <person name="Zhang Y."/>
            <person name="Qin N."/>
            <person name="Li Z."/>
            <person name="Yang G."/>
            <person name="Yang S."/>
            <person name="Bolund L."/>
            <person name="Kristiansen K."/>
            <person name="Zheng H."/>
            <person name="Li S."/>
            <person name="Zhang X."/>
            <person name="Yang H."/>
            <person name="Wang J."/>
            <person name="Sun R."/>
            <person name="Zhang B."/>
            <person name="Jiang S."/>
            <person name="Wang J."/>
            <person name="Du Y."/>
            <person name="Li S."/>
        </authorList>
    </citation>
    <scope>NUCLEOTIDE SEQUENCE [LARGE SCALE GENOMIC DNA]</scope>
    <source>
        <strain evidence="4">cv. 9930</strain>
    </source>
</reference>
<sequence>MAVTSIPCLQPQIKVSQPSLSVATKVYTGLKPQSASPFGGAKPNITAEFYGKVHKSLQTRTNNKKAARAQFQMMPIGTPRVPYKTPGEGFWQWVDLWNALYRERVIFIGDYVDEEFSNQILATMLYLDSVEASKKLYIYINGPGGDLTPTLALYDTMQSLKSPIATHCMGQAYNMAAFLLAAGEKGNRSAMPLSRIALQSPAGSARGRADDIQNEANQLLKIRDYLFDELSKKTGQPVEKIHKDLSGTKRFNAQQALEYGLIDRIARPARIKADAPRKDDGTGLG</sequence>
<evidence type="ECO:0000313" key="4">
    <source>
        <dbReference type="Proteomes" id="UP000029981"/>
    </source>
</evidence>
<dbReference type="GO" id="GO:0009532">
    <property type="term" value="C:plastid stroma"/>
    <property type="evidence" value="ECO:0007669"/>
    <property type="project" value="UniProtKB-ARBA"/>
</dbReference>
<dbReference type="KEGG" id="csv:101210460"/>
<dbReference type="Pfam" id="PF00574">
    <property type="entry name" value="CLP_protease"/>
    <property type="match status" value="1"/>
</dbReference>
<organism evidence="3 4">
    <name type="scientific">Cucumis sativus</name>
    <name type="common">Cucumber</name>
    <dbReference type="NCBI Taxonomy" id="3659"/>
    <lineage>
        <taxon>Eukaryota</taxon>
        <taxon>Viridiplantae</taxon>
        <taxon>Streptophyta</taxon>
        <taxon>Embryophyta</taxon>
        <taxon>Tracheophyta</taxon>
        <taxon>Spermatophyta</taxon>
        <taxon>Magnoliopsida</taxon>
        <taxon>eudicotyledons</taxon>
        <taxon>Gunneridae</taxon>
        <taxon>Pentapetalae</taxon>
        <taxon>rosids</taxon>
        <taxon>fabids</taxon>
        <taxon>Cucurbitales</taxon>
        <taxon>Cucurbitaceae</taxon>
        <taxon>Benincaseae</taxon>
        <taxon>Cucumis</taxon>
    </lineage>
</organism>
<gene>
    <name evidence="3" type="ORF">Csa_5G157950</name>
</gene>